<proteinExistence type="predicted"/>
<dbReference type="InterPro" id="IPR036927">
    <property type="entry name" value="Cyt_c_oxase-like_su1_sf"/>
</dbReference>
<keyword evidence="1" id="KW-0812">Transmembrane</keyword>
<feature type="transmembrane region" description="Helical" evidence="1">
    <location>
        <begin position="35"/>
        <end position="57"/>
    </location>
</feature>
<dbReference type="AlphaFoldDB" id="A0A383CT81"/>
<feature type="non-terminal residue" evidence="2">
    <location>
        <position position="66"/>
    </location>
</feature>
<reference evidence="2" key="1">
    <citation type="submission" date="2018-05" db="EMBL/GenBank/DDBJ databases">
        <authorList>
            <person name="Lanie J.A."/>
            <person name="Ng W.-L."/>
            <person name="Kazmierczak K.M."/>
            <person name="Andrzejewski T.M."/>
            <person name="Davidsen T.M."/>
            <person name="Wayne K.J."/>
            <person name="Tettelin H."/>
            <person name="Glass J.I."/>
            <person name="Rusch D."/>
            <person name="Podicherti R."/>
            <person name="Tsui H.-C.T."/>
            <person name="Winkler M.E."/>
        </authorList>
    </citation>
    <scope>NUCLEOTIDE SEQUENCE</scope>
</reference>
<dbReference type="SUPFAM" id="SSF81442">
    <property type="entry name" value="Cytochrome c oxidase subunit I-like"/>
    <property type="match status" value="1"/>
</dbReference>
<organism evidence="2">
    <name type="scientific">marine metagenome</name>
    <dbReference type="NCBI Taxonomy" id="408172"/>
    <lineage>
        <taxon>unclassified sequences</taxon>
        <taxon>metagenomes</taxon>
        <taxon>ecological metagenomes</taxon>
    </lineage>
</organism>
<dbReference type="Gene3D" id="1.20.210.10">
    <property type="entry name" value="Cytochrome c oxidase-like, subunit I domain"/>
    <property type="match status" value="1"/>
</dbReference>
<accession>A0A383CT81</accession>
<keyword evidence="1" id="KW-1133">Transmembrane helix</keyword>
<protein>
    <recommendedName>
        <fullName evidence="3">Cytochrome oxidase subunit I profile domain-containing protein</fullName>
    </recommendedName>
</protein>
<name>A0A383CT81_9ZZZZ</name>
<keyword evidence="1" id="KW-0472">Membrane</keyword>
<gene>
    <name evidence="2" type="ORF">METZ01_LOCUS488421</name>
</gene>
<evidence type="ECO:0000313" key="2">
    <source>
        <dbReference type="EMBL" id="SVE35567.1"/>
    </source>
</evidence>
<dbReference type="EMBL" id="UINC01211604">
    <property type="protein sequence ID" value="SVE35567.1"/>
    <property type="molecule type" value="Genomic_DNA"/>
</dbReference>
<sequence>MTTETKENVATEDHAEHHEMGFWGKYVFSRDHKAIGMQFMMTALFMLFIGGGLALTLRMRLAWPEA</sequence>
<evidence type="ECO:0008006" key="3">
    <source>
        <dbReference type="Google" id="ProtNLM"/>
    </source>
</evidence>
<evidence type="ECO:0000256" key="1">
    <source>
        <dbReference type="SAM" id="Phobius"/>
    </source>
</evidence>